<dbReference type="InterPro" id="IPR038056">
    <property type="entry name" value="YjbR-like_sf"/>
</dbReference>
<evidence type="ECO:0000313" key="1">
    <source>
        <dbReference type="EMBL" id="KRN76911.1"/>
    </source>
</evidence>
<dbReference type="PANTHER" id="PTHR35145">
    <property type="entry name" value="CYTOPLASMIC PROTEIN-RELATED"/>
    <property type="match status" value="1"/>
</dbReference>
<dbReference type="InterPro" id="IPR007351">
    <property type="entry name" value="YjbR"/>
</dbReference>
<sequence>MTSEKMAELILNHTGGYEKNNFPQTKGMDAMQVLRNQHSDKIFAIIFEQAQQLLINLKLTPEHVSELRQEVGIYPGYHMSKKHWITINYEEAALSEHEFLAMASESVQLTQK</sequence>
<dbReference type="RefSeq" id="WP_057787713.1">
    <property type="nucleotide sequence ID" value="NZ_JQCD01000024.1"/>
</dbReference>
<dbReference type="Gene3D" id="3.90.1150.30">
    <property type="match status" value="1"/>
</dbReference>
<accession>A0A0R2JHZ1</accession>
<dbReference type="STRING" id="1620.IV67_GL000421"/>
<dbReference type="AlphaFoldDB" id="A0A0R2JHZ1"/>
<dbReference type="PATRIC" id="fig|1620.3.peg.426"/>
<dbReference type="OrthoDB" id="9789813at2"/>
<evidence type="ECO:0000313" key="2">
    <source>
        <dbReference type="Proteomes" id="UP000051673"/>
    </source>
</evidence>
<dbReference type="Proteomes" id="UP000051673">
    <property type="component" value="Unassembled WGS sequence"/>
</dbReference>
<protein>
    <recommendedName>
        <fullName evidence="3">MmcQ/YjbR family DNA-binding protein</fullName>
    </recommendedName>
</protein>
<dbReference type="InterPro" id="IPR058532">
    <property type="entry name" value="YjbR/MT2646/Rv2570-like"/>
</dbReference>
<proteinExistence type="predicted"/>
<dbReference type="Pfam" id="PF04237">
    <property type="entry name" value="YjbR"/>
    <property type="match status" value="1"/>
</dbReference>
<reference evidence="1 2" key="1">
    <citation type="journal article" date="2015" name="Genome Announc.">
        <title>Expanding the biotechnology potential of lactobacilli through comparative genomics of 213 strains and associated genera.</title>
        <authorList>
            <person name="Sun Z."/>
            <person name="Harris H.M."/>
            <person name="McCann A."/>
            <person name="Guo C."/>
            <person name="Argimon S."/>
            <person name="Zhang W."/>
            <person name="Yang X."/>
            <person name="Jeffery I.B."/>
            <person name="Cooney J.C."/>
            <person name="Kagawa T.F."/>
            <person name="Liu W."/>
            <person name="Song Y."/>
            <person name="Salvetti E."/>
            <person name="Wrobel A."/>
            <person name="Rasinkangas P."/>
            <person name="Parkhill J."/>
            <person name="Rea M.C."/>
            <person name="O'Sullivan O."/>
            <person name="Ritari J."/>
            <person name="Douillard F.P."/>
            <person name="Paul Ross R."/>
            <person name="Yang R."/>
            <person name="Briner A.E."/>
            <person name="Felis G.E."/>
            <person name="de Vos W.M."/>
            <person name="Barrangou R."/>
            <person name="Klaenhammer T.R."/>
            <person name="Caufield P.W."/>
            <person name="Cui Y."/>
            <person name="Zhang H."/>
            <person name="O'Toole P.W."/>
        </authorList>
    </citation>
    <scope>NUCLEOTIDE SEQUENCE [LARGE SCALE GENOMIC DNA]</scope>
    <source>
        <strain evidence="1 2">DSM 20014</strain>
    </source>
</reference>
<comment type="caution">
    <text evidence="1">The sequence shown here is derived from an EMBL/GenBank/DDBJ whole genome shotgun (WGS) entry which is preliminary data.</text>
</comment>
<dbReference type="PANTHER" id="PTHR35145:SF1">
    <property type="entry name" value="CYTOPLASMIC PROTEIN"/>
    <property type="match status" value="1"/>
</dbReference>
<gene>
    <name evidence="1" type="ORF">IV67_GL000421</name>
</gene>
<evidence type="ECO:0008006" key="3">
    <source>
        <dbReference type="Google" id="ProtNLM"/>
    </source>
</evidence>
<dbReference type="SUPFAM" id="SSF142906">
    <property type="entry name" value="YjbR-like"/>
    <property type="match status" value="1"/>
</dbReference>
<name>A0A0R2JHZ1_9LACO</name>
<dbReference type="EMBL" id="JQCD01000024">
    <property type="protein sequence ID" value="KRN76911.1"/>
    <property type="molecule type" value="Genomic_DNA"/>
</dbReference>
<organism evidence="1 2">
    <name type="scientific">Weissella minor</name>
    <dbReference type="NCBI Taxonomy" id="1620"/>
    <lineage>
        <taxon>Bacteria</taxon>
        <taxon>Bacillati</taxon>
        <taxon>Bacillota</taxon>
        <taxon>Bacilli</taxon>
        <taxon>Lactobacillales</taxon>
        <taxon>Lactobacillaceae</taxon>
        <taxon>Weissella</taxon>
    </lineage>
</organism>
<keyword evidence="2" id="KW-1185">Reference proteome</keyword>